<proteinExistence type="predicted"/>
<dbReference type="InterPro" id="IPR027417">
    <property type="entry name" value="P-loop_NTPase"/>
</dbReference>
<dbReference type="AlphaFoldDB" id="A0A1I1MXJ0"/>
<keyword evidence="2" id="KW-1185">Reference proteome</keyword>
<dbReference type="STRING" id="910347.SAMN05421773_107126"/>
<dbReference type="Proteomes" id="UP000199207">
    <property type="component" value="Unassembled WGS sequence"/>
</dbReference>
<dbReference type="EMBL" id="FOLM01000007">
    <property type="protein sequence ID" value="SFC90069.1"/>
    <property type="molecule type" value="Genomic_DNA"/>
</dbReference>
<keyword evidence="1" id="KW-0808">Transferase</keyword>
<dbReference type="OrthoDB" id="3237545at2"/>
<evidence type="ECO:0000313" key="1">
    <source>
        <dbReference type="EMBL" id="SFC90069.1"/>
    </source>
</evidence>
<name>A0A1I1MXJ0_9ACTN</name>
<gene>
    <name evidence="1" type="ORF">SAMN05421773_107126</name>
</gene>
<reference evidence="1 2" key="1">
    <citation type="submission" date="2016-10" db="EMBL/GenBank/DDBJ databases">
        <authorList>
            <person name="de Groot N.N."/>
        </authorList>
    </citation>
    <scope>NUCLEOTIDE SEQUENCE [LARGE SCALE GENOMIC DNA]</scope>
    <source>
        <strain evidence="1 2">CGMCC 4.5739</strain>
    </source>
</reference>
<keyword evidence="1" id="KW-0418">Kinase</keyword>
<protein>
    <submittedName>
        <fullName evidence="1">Uridine kinase</fullName>
    </submittedName>
</protein>
<dbReference type="GO" id="GO:0016301">
    <property type="term" value="F:kinase activity"/>
    <property type="evidence" value="ECO:0007669"/>
    <property type="project" value="UniProtKB-KW"/>
</dbReference>
<organism evidence="1 2">
    <name type="scientific">Streptomyces aidingensis</name>
    <dbReference type="NCBI Taxonomy" id="910347"/>
    <lineage>
        <taxon>Bacteria</taxon>
        <taxon>Bacillati</taxon>
        <taxon>Actinomycetota</taxon>
        <taxon>Actinomycetes</taxon>
        <taxon>Kitasatosporales</taxon>
        <taxon>Streptomycetaceae</taxon>
        <taxon>Streptomyces</taxon>
    </lineage>
</organism>
<dbReference type="RefSeq" id="WP_093839244.1">
    <property type="nucleotide sequence ID" value="NZ_FOLM01000007.1"/>
</dbReference>
<dbReference type="SUPFAM" id="SSF52540">
    <property type="entry name" value="P-loop containing nucleoside triphosphate hydrolases"/>
    <property type="match status" value="1"/>
</dbReference>
<dbReference type="Gene3D" id="3.40.50.300">
    <property type="entry name" value="P-loop containing nucleotide triphosphate hydrolases"/>
    <property type="match status" value="1"/>
</dbReference>
<evidence type="ECO:0000313" key="2">
    <source>
        <dbReference type="Proteomes" id="UP000199207"/>
    </source>
</evidence>
<sequence>MTTADDPALTGLAARLRGLRPSLGPVRLIGVDGHAGSGKTTLSAALSRALGGAPVVHLDDLACHASLFGWTGRLDRQVLRPLGRGEPAPYQVYDWERRGYIHSSVVKPAPVVLLEGVGAGRRAVRPFLACLIWLRVDRETAWARGQRRDGAALDPFWASWKRAELRHLAEDPSAPFADILLEPHGGTFRILERQTRGPAPGG</sequence>
<accession>A0A1I1MXJ0</accession>